<dbReference type="Proteomes" id="UP000092460">
    <property type="component" value="Unassembled WGS sequence"/>
</dbReference>
<proteinExistence type="predicted"/>
<keyword evidence="2" id="KW-1185">Reference proteome</keyword>
<name>A0A1B0C5K7_9MUSC</name>
<sequence length="136" mass="15388">MLKNDTCFDKDRSKDNGRCIKYYKYQNHDSSEGKIIILSGMGTNCIIPQEGSTTEGIVMLLQILIIQEAIREEIQEVPVVMRSEGAIRIMPTFFATRYMEEFLASKVVPNWLPIEGKINPTNTLAPVGSHRDKGPR</sequence>
<dbReference type="EMBL" id="JXJN01026050">
    <property type="status" value="NOT_ANNOTATED_CDS"/>
    <property type="molecule type" value="Genomic_DNA"/>
</dbReference>
<reference evidence="1" key="2">
    <citation type="submission" date="2020-05" db="UniProtKB">
        <authorList>
            <consortium name="EnsemblMetazoa"/>
        </authorList>
    </citation>
    <scope>IDENTIFICATION</scope>
    <source>
        <strain evidence="1">IAEA</strain>
    </source>
</reference>
<organism evidence="1 2">
    <name type="scientific">Glossina palpalis gambiensis</name>
    <dbReference type="NCBI Taxonomy" id="67801"/>
    <lineage>
        <taxon>Eukaryota</taxon>
        <taxon>Metazoa</taxon>
        <taxon>Ecdysozoa</taxon>
        <taxon>Arthropoda</taxon>
        <taxon>Hexapoda</taxon>
        <taxon>Insecta</taxon>
        <taxon>Pterygota</taxon>
        <taxon>Neoptera</taxon>
        <taxon>Endopterygota</taxon>
        <taxon>Diptera</taxon>
        <taxon>Brachycera</taxon>
        <taxon>Muscomorpha</taxon>
        <taxon>Hippoboscoidea</taxon>
        <taxon>Glossinidae</taxon>
        <taxon>Glossina</taxon>
    </lineage>
</organism>
<dbReference type="VEuPathDB" id="VectorBase:GPPI049752"/>
<dbReference type="EMBL" id="JXJN01026051">
    <property type="status" value="NOT_ANNOTATED_CDS"/>
    <property type="molecule type" value="Genomic_DNA"/>
</dbReference>
<evidence type="ECO:0000313" key="2">
    <source>
        <dbReference type="Proteomes" id="UP000092460"/>
    </source>
</evidence>
<evidence type="ECO:0000313" key="1">
    <source>
        <dbReference type="EnsemblMetazoa" id="GPPI049752-PA"/>
    </source>
</evidence>
<dbReference type="AlphaFoldDB" id="A0A1B0C5K7"/>
<protein>
    <submittedName>
        <fullName evidence="1">Uncharacterized protein</fullName>
    </submittedName>
</protein>
<dbReference type="EnsemblMetazoa" id="GPPI049752-RA">
    <property type="protein sequence ID" value="GPPI049752-PA"/>
    <property type="gene ID" value="GPPI049752"/>
</dbReference>
<reference evidence="2" key="1">
    <citation type="submission" date="2015-01" db="EMBL/GenBank/DDBJ databases">
        <authorList>
            <person name="Aksoy S."/>
            <person name="Warren W."/>
            <person name="Wilson R.K."/>
        </authorList>
    </citation>
    <scope>NUCLEOTIDE SEQUENCE [LARGE SCALE GENOMIC DNA]</scope>
    <source>
        <strain evidence="2">IAEA</strain>
    </source>
</reference>
<accession>A0A1B0C5K7</accession>